<gene>
    <name evidence="2" type="ORF">KC01_LOCUS19658</name>
</gene>
<evidence type="ECO:0000313" key="3">
    <source>
        <dbReference type="Proteomes" id="UP001497482"/>
    </source>
</evidence>
<dbReference type="Proteomes" id="UP001497482">
    <property type="component" value="Chromosome 19"/>
</dbReference>
<organism evidence="2 3">
    <name type="scientific">Knipowitschia caucasica</name>
    <name type="common">Caucasian dwarf goby</name>
    <name type="synonym">Pomatoschistus caucasicus</name>
    <dbReference type="NCBI Taxonomy" id="637954"/>
    <lineage>
        <taxon>Eukaryota</taxon>
        <taxon>Metazoa</taxon>
        <taxon>Chordata</taxon>
        <taxon>Craniata</taxon>
        <taxon>Vertebrata</taxon>
        <taxon>Euteleostomi</taxon>
        <taxon>Actinopterygii</taxon>
        <taxon>Neopterygii</taxon>
        <taxon>Teleostei</taxon>
        <taxon>Neoteleostei</taxon>
        <taxon>Acanthomorphata</taxon>
        <taxon>Gobiaria</taxon>
        <taxon>Gobiiformes</taxon>
        <taxon>Gobioidei</taxon>
        <taxon>Gobiidae</taxon>
        <taxon>Gobiinae</taxon>
        <taxon>Knipowitschia</taxon>
    </lineage>
</organism>
<accession>A0AAV2KMA0</accession>
<sequence length="208" mass="22864">MQVNTTRPQEAERNKSGRPLAPGSACWLEDQSAGGHPKSENIKDPVQRQAIRSQDPTARLFGFPHHQTFSTIKSTCSNQSQFICSHTLLIHQEIRSKGARKSQTSQRSAAFAPPEMRGGGGQEEDHQAARHLHQGGGISSAGGQRAGIIRKIHSRQRHKITVLRSDSSKAGNIKDQATEVAYRRKGPQSIQVRRGKHQAQIRSGKTNS</sequence>
<evidence type="ECO:0000313" key="2">
    <source>
        <dbReference type="EMBL" id="CAL1590095.1"/>
    </source>
</evidence>
<protein>
    <submittedName>
        <fullName evidence="2">Uncharacterized protein</fullName>
    </submittedName>
</protein>
<feature type="region of interest" description="Disordered" evidence="1">
    <location>
        <begin position="1"/>
        <end position="48"/>
    </location>
</feature>
<feature type="region of interest" description="Disordered" evidence="1">
    <location>
        <begin position="161"/>
        <end position="208"/>
    </location>
</feature>
<name>A0AAV2KMA0_KNICA</name>
<keyword evidence="3" id="KW-1185">Reference proteome</keyword>
<proteinExistence type="predicted"/>
<evidence type="ECO:0000256" key="1">
    <source>
        <dbReference type="SAM" id="MobiDB-lite"/>
    </source>
</evidence>
<feature type="compositionally biased region" description="Basic and acidic residues" evidence="1">
    <location>
        <begin position="37"/>
        <end position="46"/>
    </location>
</feature>
<feature type="region of interest" description="Disordered" evidence="1">
    <location>
        <begin position="96"/>
        <end position="144"/>
    </location>
</feature>
<reference evidence="2 3" key="1">
    <citation type="submission" date="2024-04" db="EMBL/GenBank/DDBJ databases">
        <authorList>
            <person name="Waldvogel A.-M."/>
            <person name="Schoenle A."/>
        </authorList>
    </citation>
    <scope>NUCLEOTIDE SEQUENCE [LARGE SCALE GENOMIC DNA]</scope>
</reference>
<dbReference type="EMBL" id="OZ035841">
    <property type="protein sequence ID" value="CAL1590095.1"/>
    <property type="molecule type" value="Genomic_DNA"/>
</dbReference>
<dbReference type="AlphaFoldDB" id="A0AAV2KMA0"/>